<gene>
    <name evidence="2" type="ORF">SR882_07050</name>
</gene>
<evidence type="ECO:0008006" key="4">
    <source>
        <dbReference type="Google" id="ProtNLM"/>
    </source>
</evidence>
<proteinExistence type="predicted"/>
<keyword evidence="3" id="KW-1185">Reference proteome</keyword>
<evidence type="ECO:0000313" key="2">
    <source>
        <dbReference type="EMBL" id="WQH15521.1"/>
    </source>
</evidence>
<name>A0ABZ0YWE2_9GAMM</name>
<feature type="transmembrane region" description="Helical" evidence="1">
    <location>
        <begin position="207"/>
        <end position="225"/>
    </location>
</feature>
<organism evidence="2 3">
    <name type="scientific">Guyparkeria halophila</name>
    <dbReference type="NCBI Taxonomy" id="47960"/>
    <lineage>
        <taxon>Bacteria</taxon>
        <taxon>Pseudomonadati</taxon>
        <taxon>Pseudomonadota</taxon>
        <taxon>Gammaproteobacteria</taxon>
        <taxon>Chromatiales</taxon>
        <taxon>Thioalkalibacteraceae</taxon>
        <taxon>Guyparkeria</taxon>
    </lineage>
</organism>
<dbReference type="RefSeq" id="WP_322520549.1">
    <property type="nucleotide sequence ID" value="NZ_CP140153.1"/>
</dbReference>
<keyword evidence="1" id="KW-0472">Membrane</keyword>
<keyword evidence="1" id="KW-0812">Transmembrane</keyword>
<feature type="transmembrane region" description="Helical" evidence="1">
    <location>
        <begin position="272"/>
        <end position="294"/>
    </location>
</feature>
<sequence>MWMLLAGVIALIGLTVYFYRLRRDDRWKAKPLLSRRQRKREPFQTPPEGTLYSFAARPSRKTIERLGYEKAPDIHLRVKRKRWWDRLFSALGISVACRSDNPKFDRTLHLVTDAAPVCRAMQTSPKTQALMLRLADSCEPNGVRFRQFVVRRGQLWIEVVAKKRKKGSPPMVLADTFVPDLRELSEAMEQEIPETARGVEDQVNKKAALIGSICVALFLGGFLFFSRQILFPIPAPLEIWPLVEMAFVTAIAVFAALVVFTFAWMGRTTRTHVVLIEVVLTGILGAGLTSYSVLREANMAFDSSSGERHVVEVLKKEISHGHRSTSYYLHLAPWHESQGDTQLEVGTSLFNAVRSGYPLLVEEHPGALGVSWVRLIPPRFRYVDESGNPVSENTTP</sequence>
<protein>
    <recommendedName>
        <fullName evidence="4">DUF3592 domain-containing protein</fullName>
    </recommendedName>
</protein>
<dbReference type="EMBL" id="CP140153">
    <property type="protein sequence ID" value="WQH15521.1"/>
    <property type="molecule type" value="Genomic_DNA"/>
</dbReference>
<accession>A0ABZ0YWE2</accession>
<keyword evidence="1" id="KW-1133">Transmembrane helix</keyword>
<feature type="transmembrane region" description="Helical" evidence="1">
    <location>
        <begin position="246"/>
        <end position="266"/>
    </location>
</feature>
<reference evidence="2 3" key="1">
    <citation type="submission" date="2023-11" db="EMBL/GenBank/DDBJ databases">
        <title>MicrobeMod: A computational toolkit for identifying prokaryotic methylation and restriction-modification with nanopore sequencing.</title>
        <authorList>
            <person name="Crits-Christoph A."/>
            <person name="Kang S.C."/>
            <person name="Lee H."/>
            <person name="Ostrov N."/>
        </authorList>
    </citation>
    <scope>NUCLEOTIDE SEQUENCE [LARGE SCALE GENOMIC DNA]</scope>
    <source>
        <strain evidence="2 3">ATCC 49870</strain>
    </source>
</reference>
<evidence type="ECO:0000313" key="3">
    <source>
        <dbReference type="Proteomes" id="UP001327459"/>
    </source>
</evidence>
<dbReference type="Proteomes" id="UP001327459">
    <property type="component" value="Chromosome"/>
</dbReference>
<evidence type="ECO:0000256" key="1">
    <source>
        <dbReference type="SAM" id="Phobius"/>
    </source>
</evidence>